<comment type="caution">
    <text evidence="2">The sequence shown here is derived from an EMBL/GenBank/DDBJ whole genome shotgun (WGS) entry which is preliminary data.</text>
</comment>
<dbReference type="SUPFAM" id="SSF49493">
    <property type="entry name" value="HSP40/DnaJ peptide-binding domain"/>
    <property type="match status" value="2"/>
</dbReference>
<dbReference type="GO" id="GO:0005737">
    <property type="term" value="C:cytoplasm"/>
    <property type="evidence" value="ECO:0007669"/>
    <property type="project" value="TreeGrafter"/>
</dbReference>
<protein>
    <recommendedName>
        <fullName evidence="1">Chaperone DnaJ C-terminal domain-containing protein</fullName>
    </recommendedName>
</protein>
<dbReference type="CDD" id="cd10747">
    <property type="entry name" value="DnaJ_C"/>
    <property type="match status" value="1"/>
</dbReference>
<dbReference type="Proteomes" id="UP001190700">
    <property type="component" value="Unassembled WGS sequence"/>
</dbReference>
<evidence type="ECO:0000259" key="1">
    <source>
        <dbReference type="Pfam" id="PF01556"/>
    </source>
</evidence>
<dbReference type="InterPro" id="IPR008971">
    <property type="entry name" value="HSP40/DnaJ_pept-bd"/>
</dbReference>
<dbReference type="Gene3D" id="2.60.260.20">
    <property type="entry name" value="Urease metallochaperone UreE, N-terminal domain"/>
    <property type="match status" value="2"/>
</dbReference>
<dbReference type="InterPro" id="IPR036410">
    <property type="entry name" value="HSP_DnaJ_Cys-rich_dom_sf"/>
</dbReference>
<dbReference type="SUPFAM" id="SSF57938">
    <property type="entry name" value="DnaJ/Hsp40 cysteine-rich domain"/>
    <property type="match status" value="1"/>
</dbReference>
<reference evidence="2 3" key="1">
    <citation type="journal article" date="2015" name="Genome Biol. Evol.">
        <title>Comparative Genomics of a Bacterivorous Green Alga Reveals Evolutionary Causalities and Consequences of Phago-Mixotrophic Mode of Nutrition.</title>
        <authorList>
            <person name="Burns J.A."/>
            <person name="Paasch A."/>
            <person name="Narechania A."/>
            <person name="Kim E."/>
        </authorList>
    </citation>
    <scope>NUCLEOTIDE SEQUENCE [LARGE SCALE GENOMIC DNA]</scope>
    <source>
        <strain evidence="2 3">PLY_AMNH</strain>
    </source>
</reference>
<proteinExistence type="predicted"/>
<dbReference type="PANTHER" id="PTHR43096:SF10">
    <property type="entry name" value="CHAPERONE PROTEIN DNAJ A6, CHLOROPLASTIC"/>
    <property type="match status" value="1"/>
</dbReference>
<feature type="domain" description="Chaperone DnaJ C-terminal" evidence="1">
    <location>
        <begin position="85"/>
        <end position="258"/>
    </location>
</feature>
<dbReference type="PANTHER" id="PTHR43096">
    <property type="entry name" value="DNAJ HOMOLOG 1, MITOCHONDRIAL-RELATED"/>
    <property type="match status" value="1"/>
</dbReference>
<dbReference type="Pfam" id="PF01556">
    <property type="entry name" value="DnaJ_C"/>
    <property type="match status" value="1"/>
</dbReference>
<dbReference type="GO" id="GO:0051082">
    <property type="term" value="F:unfolded protein binding"/>
    <property type="evidence" value="ECO:0007669"/>
    <property type="project" value="InterPro"/>
</dbReference>
<organism evidence="2 3">
    <name type="scientific">Cymbomonas tetramitiformis</name>
    <dbReference type="NCBI Taxonomy" id="36881"/>
    <lineage>
        <taxon>Eukaryota</taxon>
        <taxon>Viridiplantae</taxon>
        <taxon>Chlorophyta</taxon>
        <taxon>Pyramimonadophyceae</taxon>
        <taxon>Pyramimonadales</taxon>
        <taxon>Pyramimonadaceae</taxon>
        <taxon>Cymbomonas</taxon>
    </lineage>
</organism>
<accession>A0AAE0F3A2</accession>
<evidence type="ECO:0000313" key="2">
    <source>
        <dbReference type="EMBL" id="KAK3248800.1"/>
    </source>
</evidence>
<dbReference type="GO" id="GO:0042026">
    <property type="term" value="P:protein refolding"/>
    <property type="evidence" value="ECO:0007669"/>
    <property type="project" value="TreeGrafter"/>
</dbReference>
<dbReference type="AlphaFoldDB" id="A0AAE0F3A2"/>
<gene>
    <name evidence="2" type="ORF">CYMTET_41749</name>
</gene>
<dbReference type="EMBL" id="LGRX02027785">
    <property type="protein sequence ID" value="KAK3248800.1"/>
    <property type="molecule type" value="Genomic_DNA"/>
</dbReference>
<sequence length="258" mass="28465">MQTLPAAYLVPLGHRATPRLSPGTQLRLKVDTRRRQKLHFVHKSSTLRVFAVDDDKKTPFDEGFWKNLRKQPKSNVFDGPGADVRRELNVSFTDAILGAELPLNYERKVFCSKCKGKGNLPSSPIPCSNCKAEGRLLEEKSLTVTVPAGVQEGSQLSLKQQGDDGNPAGNLIVRISAPSWNATVRRDKQHLYSDAYVSQEDLINGGAVTIETIDGTEGSLKVPQGTKEGAYLRIKGRGAPEKVNSKERGDHYFRLVVK</sequence>
<dbReference type="InterPro" id="IPR002939">
    <property type="entry name" value="DnaJ_C"/>
</dbReference>
<name>A0AAE0F3A2_9CHLO</name>
<evidence type="ECO:0000313" key="3">
    <source>
        <dbReference type="Proteomes" id="UP001190700"/>
    </source>
</evidence>
<keyword evidence="3" id="KW-1185">Reference proteome</keyword>